<organism evidence="5">
    <name type="scientific">Spirobranchus lamarcki</name>
    <name type="common">Keelworm</name>
    <name type="synonym">Pomatoceros lamarcki</name>
    <dbReference type="NCBI Taxonomy" id="2082999"/>
    <lineage>
        <taxon>Eukaryota</taxon>
        <taxon>Metazoa</taxon>
        <taxon>Spiralia</taxon>
        <taxon>Lophotrochozoa</taxon>
        <taxon>Annelida</taxon>
        <taxon>Polychaeta</taxon>
        <taxon>Sedentaria</taxon>
        <taxon>Canalipalpata</taxon>
        <taxon>Sabellida</taxon>
        <taxon>Serpulidae</taxon>
        <taxon>Spirobranchus</taxon>
    </lineage>
</organism>
<dbReference type="Gene3D" id="2.60.40.1180">
    <property type="entry name" value="Golgi alpha-mannosidase II"/>
    <property type="match status" value="1"/>
</dbReference>
<evidence type="ECO:0000313" key="5">
    <source>
        <dbReference type="EMBL" id="ADB11401.1"/>
    </source>
</evidence>
<evidence type="ECO:0000256" key="3">
    <source>
        <dbReference type="ARBA" id="ARBA00022729"/>
    </source>
</evidence>
<proteinExistence type="evidence at transcript level"/>
<evidence type="ECO:0000256" key="2">
    <source>
        <dbReference type="ARBA" id="ARBA00022723"/>
    </source>
</evidence>
<dbReference type="InterPro" id="IPR017853">
    <property type="entry name" value="GH"/>
</dbReference>
<dbReference type="InterPro" id="IPR006047">
    <property type="entry name" value="GH13_cat_dom"/>
</dbReference>
<dbReference type="EMBL" id="GQ381303">
    <property type="protein sequence ID" value="ADB11401.1"/>
    <property type="molecule type" value="mRNA"/>
</dbReference>
<dbReference type="GO" id="GO:0005975">
    <property type="term" value="P:carbohydrate metabolic process"/>
    <property type="evidence" value="ECO:0007669"/>
    <property type="project" value="InterPro"/>
</dbReference>
<reference evidence="5" key="1">
    <citation type="journal article" date="2009" name="BMC Evol. Biol.">
        <title>An EST screen from the annelid Pomatoceros lamarckii reveals patterns of gene loss and gain in animals.</title>
        <authorList>
            <person name="Takahashi T."/>
            <person name="McDougall C."/>
            <person name="Troscianko J."/>
            <person name="Chen W.C."/>
            <person name="Jayaraman-Nagarajan A."/>
            <person name="Shimeld S.M."/>
            <person name="Ferrier D.E."/>
        </authorList>
    </citation>
    <scope>NUCLEOTIDE SEQUENCE</scope>
</reference>
<comment type="cofactor">
    <cofactor evidence="1">
        <name>Ca(2+)</name>
        <dbReference type="ChEBI" id="CHEBI:29108"/>
    </cofactor>
</comment>
<sequence>SFLTTNGIFHDGLPMRRLPESLEEQRKFFADVSVLGIFADNHDGSRFLNRSSDVMLLKNIMVYILIGEGIPVIYYGTEQAFTGGGDPGSRESLWPHYNVTAEMYQFIQNLSFFRRENIDVMTSPQTEIYVDDDTMVFARGNAEILGVMTKLGTGNHDDVTVSGLADYEGNEYTSIWNRSDVIRVNDCSLQITITNGQPNVYMKTGNGTEISPALCPISDSASYIGMDVKALMVFILHFIWGCLL</sequence>
<dbReference type="GO" id="GO:0046872">
    <property type="term" value="F:metal ion binding"/>
    <property type="evidence" value="ECO:0007669"/>
    <property type="project" value="UniProtKB-KW"/>
</dbReference>
<keyword evidence="3" id="KW-0732">Signal</keyword>
<dbReference type="Gene3D" id="3.20.20.80">
    <property type="entry name" value="Glycosidases"/>
    <property type="match status" value="1"/>
</dbReference>
<dbReference type="AlphaFoldDB" id="D2WL86"/>
<evidence type="ECO:0000259" key="4">
    <source>
        <dbReference type="Pfam" id="PF00128"/>
    </source>
</evidence>
<name>D2WL86_SPILA</name>
<feature type="non-terminal residue" evidence="5">
    <location>
        <position position="1"/>
    </location>
</feature>
<accession>D2WL86</accession>
<dbReference type="InterPro" id="IPR013780">
    <property type="entry name" value="Glyco_hydro_b"/>
</dbReference>
<dbReference type="CAZy" id="GH13">
    <property type="family name" value="Glycoside Hydrolase Family 13"/>
</dbReference>
<evidence type="ECO:0000256" key="1">
    <source>
        <dbReference type="ARBA" id="ARBA00001913"/>
    </source>
</evidence>
<dbReference type="Pfam" id="PF00128">
    <property type="entry name" value="Alpha-amylase"/>
    <property type="match status" value="1"/>
</dbReference>
<dbReference type="PANTHER" id="PTHR10357">
    <property type="entry name" value="ALPHA-AMYLASE FAMILY MEMBER"/>
    <property type="match status" value="1"/>
</dbReference>
<dbReference type="PANTHER" id="PTHR10357:SF215">
    <property type="entry name" value="ALPHA-AMYLASE 1"/>
    <property type="match status" value="1"/>
</dbReference>
<dbReference type="SUPFAM" id="SSF51445">
    <property type="entry name" value="(Trans)glycosidases"/>
    <property type="match status" value="1"/>
</dbReference>
<feature type="domain" description="Glycosyl hydrolase family 13 catalytic" evidence="4">
    <location>
        <begin position="20"/>
        <end position="83"/>
    </location>
</feature>
<dbReference type="SUPFAM" id="SSF51011">
    <property type="entry name" value="Glycosyl hydrolase domain"/>
    <property type="match status" value="1"/>
</dbReference>
<keyword evidence="2" id="KW-0479">Metal-binding</keyword>
<protein>
    <submittedName>
        <fullName evidence="5">Alpha-amylase-like protein</fullName>
    </submittedName>
</protein>